<feature type="compositionally biased region" description="Basic residues" evidence="4">
    <location>
        <begin position="288"/>
        <end position="298"/>
    </location>
</feature>
<dbReference type="InterPro" id="IPR001680">
    <property type="entry name" value="WD40_rpt"/>
</dbReference>
<feature type="repeat" description="WD" evidence="3">
    <location>
        <begin position="110"/>
        <end position="151"/>
    </location>
</feature>
<keyword evidence="1 3" id="KW-0853">WD repeat</keyword>
<dbReference type="PROSITE" id="PS50294">
    <property type="entry name" value="WD_REPEATS_REGION"/>
    <property type="match status" value="1"/>
</dbReference>
<dbReference type="InterPro" id="IPR019775">
    <property type="entry name" value="WD40_repeat_CS"/>
</dbReference>
<gene>
    <name evidence="5" type="ORF">FrCorBMG51_16095</name>
</gene>
<dbReference type="PANTHER" id="PTHR19879">
    <property type="entry name" value="TRANSCRIPTION INITIATION FACTOR TFIID"/>
    <property type="match status" value="1"/>
</dbReference>
<evidence type="ECO:0000256" key="1">
    <source>
        <dbReference type="ARBA" id="ARBA00022574"/>
    </source>
</evidence>
<evidence type="ECO:0000256" key="2">
    <source>
        <dbReference type="ARBA" id="ARBA00022737"/>
    </source>
</evidence>
<dbReference type="PANTHER" id="PTHR19879:SF9">
    <property type="entry name" value="TRANSCRIPTION INITIATION FACTOR TFIID SUBUNIT 5"/>
    <property type="match status" value="1"/>
</dbReference>
<keyword evidence="6" id="KW-1185">Reference proteome</keyword>
<dbReference type="PROSITE" id="PS50082">
    <property type="entry name" value="WD_REPEATS_2"/>
    <property type="match status" value="3"/>
</dbReference>
<sequence length="298" mass="31120">MRTVLPIDAGEVRSVAFSPDGTLLATGAGPGVRLRDVVSGNQIGSFAGHARAVGPLAFSPNGGLLATADRARIRLWDVAPTAPTAQIAQIARTGVAGDSPPAVSIVAAGSTAARGGILSMAFSPDGALLASACDDGSVWLYEPATGRTSARLTGHVGAVRTVAFDPDGRLLASTGADGSTRLWEVRSWRPIATMIDLPAHGWCLILPDGGYKLVGDPAGAFSWIIRECVFEPGELDDFLPGVRRLHDSQPIPPLDGYPAVSRTVLGISLAARNEPDASAPHPSEKDRRGWRRHLPGHR</sequence>
<feature type="repeat" description="WD" evidence="3">
    <location>
        <begin position="46"/>
        <end position="78"/>
    </location>
</feature>
<keyword evidence="2" id="KW-0677">Repeat</keyword>
<name>A0ABR5F1X7_9ACTN</name>
<dbReference type="RefSeq" id="WP_047223877.1">
    <property type="nucleotide sequence ID" value="NZ_JWIO01000027.1"/>
</dbReference>
<dbReference type="PROSITE" id="PS00678">
    <property type="entry name" value="WD_REPEATS_1"/>
    <property type="match status" value="1"/>
</dbReference>
<feature type="repeat" description="WD" evidence="3">
    <location>
        <begin position="152"/>
        <end position="193"/>
    </location>
</feature>
<evidence type="ECO:0008006" key="7">
    <source>
        <dbReference type="Google" id="ProtNLM"/>
    </source>
</evidence>
<dbReference type="InterPro" id="IPR015943">
    <property type="entry name" value="WD40/YVTN_repeat-like_dom_sf"/>
</dbReference>
<evidence type="ECO:0000313" key="5">
    <source>
        <dbReference type="EMBL" id="KLL10693.1"/>
    </source>
</evidence>
<dbReference type="Proteomes" id="UP000035425">
    <property type="component" value="Unassembled WGS sequence"/>
</dbReference>
<dbReference type="EMBL" id="JWIO01000027">
    <property type="protein sequence ID" value="KLL10693.1"/>
    <property type="molecule type" value="Genomic_DNA"/>
</dbReference>
<organism evidence="5 6">
    <name type="scientific">Protofrankia coriariae</name>
    <dbReference type="NCBI Taxonomy" id="1562887"/>
    <lineage>
        <taxon>Bacteria</taxon>
        <taxon>Bacillati</taxon>
        <taxon>Actinomycetota</taxon>
        <taxon>Actinomycetes</taxon>
        <taxon>Frankiales</taxon>
        <taxon>Frankiaceae</taxon>
        <taxon>Protofrankia</taxon>
    </lineage>
</organism>
<evidence type="ECO:0000256" key="3">
    <source>
        <dbReference type="PROSITE-ProRule" id="PRU00221"/>
    </source>
</evidence>
<dbReference type="Gene3D" id="2.130.10.10">
    <property type="entry name" value="YVTN repeat-like/Quinoprotein amine dehydrogenase"/>
    <property type="match status" value="2"/>
</dbReference>
<comment type="caution">
    <text evidence="5">The sequence shown here is derived from an EMBL/GenBank/DDBJ whole genome shotgun (WGS) entry which is preliminary data.</text>
</comment>
<dbReference type="InterPro" id="IPR011047">
    <property type="entry name" value="Quinoprotein_ADH-like_sf"/>
</dbReference>
<proteinExistence type="predicted"/>
<feature type="region of interest" description="Disordered" evidence="4">
    <location>
        <begin position="271"/>
        <end position="298"/>
    </location>
</feature>
<accession>A0ABR5F1X7</accession>
<reference evidence="5 6" key="1">
    <citation type="submission" date="2014-12" db="EMBL/GenBank/DDBJ databases">
        <title>Frankia sp. BMG5.1 draft genome.</title>
        <authorList>
            <person name="Gtari M."/>
            <person name="Ghodhbane-Gtari F."/>
            <person name="Nouioui I."/>
            <person name="Ktari A."/>
            <person name="Hezbri K."/>
            <person name="Mimouni W."/>
            <person name="Sbissi I."/>
            <person name="Ayari A."/>
            <person name="Yamanaka T."/>
            <person name="Normand P."/>
            <person name="Tisa L.S."/>
            <person name="Boudabous A."/>
        </authorList>
    </citation>
    <scope>NUCLEOTIDE SEQUENCE [LARGE SCALE GENOMIC DNA]</scope>
    <source>
        <strain evidence="5 6">BMG5.1</strain>
    </source>
</reference>
<dbReference type="Pfam" id="PF00400">
    <property type="entry name" value="WD40"/>
    <property type="match status" value="4"/>
</dbReference>
<dbReference type="SMART" id="SM00320">
    <property type="entry name" value="WD40"/>
    <property type="match status" value="4"/>
</dbReference>
<protein>
    <recommendedName>
        <fullName evidence="7">WD40 repeat domain-containing protein</fullName>
    </recommendedName>
</protein>
<dbReference type="SUPFAM" id="SSF50998">
    <property type="entry name" value="Quinoprotein alcohol dehydrogenase-like"/>
    <property type="match status" value="1"/>
</dbReference>
<evidence type="ECO:0000313" key="6">
    <source>
        <dbReference type="Proteomes" id="UP000035425"/>
    </source>
</evidence>
<evidence type="ECO:0000256" key="4">
    <source>
        <dbReference type="SAM" id="MobiDB-lite"/>
    </source>
</evidence>